<protein>
    <submittedName>
        <fullName evidence="2">Putative hemolysin</fullName>
    </submittedName>
</protein>
<accession>A0A0P1ESJ9</accession>
<proteinExistence type="predicted"/>
<dbReference type="PROSITE" id="PS51257">
    <property type="entry name" value="PROKAR_LIPOPROTEIN"/>
    <property type="match status" value="1"/>
</dbReference>
<dbReference type="AlphaFoldDB" id="A0A0P1ESJ9"/>
<evidence type="ECO:0000313" key="3">
    <source>
        <dbReference type="Proteomes" id="UP000054823"/>
    </source>
</evidence>
<evidence type="ECO:0000256" key="1">
    <source>
        <dbReference type="SAM" id="SignalP"/>
    </source>
</evidence>
<dbReference type="InterPro" id="IPR005590">
    <property type="entry name" value="DUF333"/>
</dbReference>
<dbReference type="EMBL" id="CYPW01000027">
    <property type="protein sequence ID" value="CUH53322.1"/>
    <property type="molecule type" value="Genomic_DNA"/>
</dbReference>
<sequence>MKAMMTIAALGGLLVLGACQDQVYANDPTSAANPAASFCVNQGHSYEIRQGADGNQYGVCKFKQGGEQDAWQYFRENATGANPDLSATPDAPSGA</sequence>
<feature type="chain" id="PRO_5006061904" evidence="1">
    <location>
        <begin position="26"/>
        <end position="95"/>
    </location>
</feature>
<name>A0A0P1ESJ9_9RHOB</name>
<dbReference type="Proteomes" id="UP000054823">
    <property type="component" value="Unassembled WGS sequence"/>
</dbReference>
<organism evidence="2 3">
    <name type="scientific">Shimia marina</name>
    <dbReference type="NCBI Taxonomy" id="321267"/>
    <lineage>
        <taxon>Bacteria</taxon>
        <taxon>Pseudomonadati</taxon>
        <taxon>Pseudomonadota</taxon>
        <taxon>Alphaproteobacteria</taxon>
        <taxon>Rhodobacterales</taxon>
        <taxon>Roseobacteraceae</taxon>
    </lineage>
</organism>
<feature type="signal peptide" evidence="1">
    <location>
        <begin position="1"/>
        <end position="25"/>
    </location>
</feature>
<dbReference type="Pfam" id="PF03891">
    <property type="entry name" value="DUF333"/>
    <property type="match status" value="1"/>
</dbReference>
<evidence type="ECO:0000313" key="2">
    <source>
        <dbReference type="EMBL" id="CUH53322.1"/>
    </source>
</evidence>
<keyword evidence="3" id="KW-1185">Reference proteome</keyword>
<keyword evidence="1" id="KW-0732">Signal</keyword>
<reference evidence="2 3" key="1">
    <citation type="submission" date="2015-09" db="EMBL/GenBank/DDBJ databases">
        <authorList>
            <consortium name="Swine Surveillance"/>
        </authorList>
    </citation>
    <scope>NUCLEOTIDE SEQUENCE [LARGE SCALE GENOMIC DNA]</scope>
    <source>
        <strain evidence="2 3">CECT 7688</strain>
    </source>
</reference>
<gene>
    <name evidence="2" type="ORF">SHM7688_02776</name>
</gene>
<dbReference type="RefSeq" id="WP_058240492.1">
    <property type="nucleotide sequence ID" value="NZ_CYPW01000027.1"/>
</dbReference>